<dbReference type="InterPro" id="IPR018551">
    <property type="entry name" value="DUF2007"/>
</dbReference>
<reference evidence="3 4" key="1">
    <citation type="submission" date="2017-09" db="EMBL/GenBank/DDBJ databases">
        <title>Complete genome sequence of Verrucomicrobial strain HZ-65, isolated from freshwater.</title>
        <authorList>
            <person name="Choi A."/>
        </authorList>
    </citation>
    <scope>NUCLEOTIDE SEQUENCE [LARGE SCALE GENOMIC DNA]</scope>
    <source>
        <strain evidence="3 4">HZ-65</strain>
    </source>
</reference>
<dbReference type="InterPro" id="IPR011322">
    <property type="entry name" value="N-reg_PII-like_a/b"/>
</dbReference>
<evidence type="ECO:0000256" key="1">
    <source>
        <dbReference type="SAM" id="Phobius"/>
    </source>
</evidence>
<dbReference type="AlphaFoldDB" id="A0A290QE34"/>
<evidence type="ECO:0000313" key="3">
    <source>
        <dbReference type="EMBL" id="ATC63598.1"/>
    </source>
</evidence>
<evidence type="ECO:0000313" key="4">
    <source>
        <dbReference type="Proteomes" id="UP000217265"/>
    </source>
</evidence>
<dbReference type="EMBL" id="CP023344">
    <property type="protein sequence ID" value="ATC63598.1"/>
    <property type="molecule type" value="Genomic_DNA"/>
</dbReference>
<organism evidence="3 4">
    <name type="scientific">Nibricoccus aquaticus</name>
    <dbReference type="NCBI Taxonomy" id="2576891"/>
    <lineage>
        <taxon>Bacteria</taxon>
        <taxon>Pseudomonadati</taxon>
        <taxon>Verrucomicrobiota</taxon>
        <taxon>Opitutia</taxon>
        <taxon>Opitutales</taxon>
        <taxon>Opitutaceae</taxon>
        <taxon>Nibricoccus</taxon>
    </lineage>
</organism>
<keyword evidence="1" id="KW-1133">Transmembrane helix</keyword>
<keyword evidence="4" id="KW-1185">Reference proteome</keyword>
<dbReference type="KEGG" id="vbh:CMV30_06315"/>
<gene>
    <name evidence="3" type="ORF">CMV30_06315</name>
</gene>
<sequence>MKTVLTCNNPAEAAVVSSILEAEGIETFVPQENTPQPIAGFPGGFQVKVQDEQFERALEILRAGGFAPTALLESSLSPRISHPKLPLFRWLLITHVILAIGIWFNAQKVDTRIPYQVRDYLDSLAPSLELWGLGYLGWMIGFGIDLVGSVILFFRSRFGLWVFAGGLALQTLWLWVFPGGIVYGAWSMIGTIDITLAGFLFGWAWSDKALLFSEKLEAKPSE</sequence>
<dbReference type="SUPFAM" id="SSF54913">
    <property type="entry name" value="GlnB-like"/>
    <property type="match status" value="1"/>
</dbReference>
<evidence type="ECO:0000259" key="2">
    <source>
        <dbReference type="Pfam" id="PF09413"/>
    </source>
</evidence>
<accession>A0A290QE34</accession>
<feature type="transmembrane region" description="Helical" evidence="1">
    <location>
        <begin position="160"/>
        <end position="177"/>
    </location>
</feature>
<dbReference type="Pfam" id="PF09413">
    <property type="entry name" value="DUF2007"/>
    <property type="match status" value="1"/>
</dbReference>
<dbReference type="Gene3D" id="3.30.70.790">
    <property type="entry name" value="UreE, C-terminal domain"/>
    <property type="match status" value="1"/>
</dbReference>
<protein>
    <recommendedName>
        <fullName evidence="2">DUF2007 domain-containing protein</fullName>
    </recommendedName>
</protein>
<dbReference type="Proteomes" id="UP000217265">
    <property type="component" value="Chromosome"/>
</dbReference>
<name>A0A290QE34_9BACT</name>
<keyword evidence="1" id="KW-0472">Membrane</keyword>
<feature type="domain" description="DUF2007" evidence="2">
    <location>
        <begin position="1"/>
        <end position="63"/>
    </location>
</feature>
<dbReference type="RefSeq" id="WP_096055230.1">
    <property type="nucleotide sequence ID" value="NZ_CP023344.1"/>
</dbReference>
<proteinExistence type="predicted"/>
<feature type="transmembrane region" description="Helical" evidence="1">
    <location>
        <begin position="183"/>
        <end position="205"/>
    </location>
</feature>
<keyword evidence="1" id="KW-0812">Transmembrane</keyword>
<feature type="transmembrane region" description="Helical" evidence="1">
    <location>
        <begin position="130"/>
        <end position="153"/>
    </location>
</feature>
<feature type="transmembrane region" description="Helical" evidence="1">
    <location>
        <begin position="87"/>
        <end position="106"/>
    </location>
</feature>
<dbReference type="OrthoDB" id="9814654at2"/>